<dbReference type="PANTHER" id="PTHR47473:SF1">
    <property type="entry name" value="METHYLTRANSFERASE DOMAIN-CONTAINING PROTEIN"/>
    <property type="match status" value="1"/>
</dbReference>
<evidence type="ECO:0000313" key="2">
    <source>
        <dbReference type="Proteomes" id="UP000279275"/>
    </source>
</evidence>
<dbReference type="EMBL" id="RFFH01000014">
    <property type="protein sequence ID" value="RMI29439.1"/>
    <property type="molecule type" value="Genomic_DNA"/>
</dbReference>
<sequence length="379" mass="42560">MLNRTELPGAVDERLFFAQVREDPRLELEALRGHLDGPIVIVSSGGCTALSLIAAGAVDVTAVDLNRSQNHLVELKSAALAALGPQDAAAMLGAVDANPALRQRQYAQLREELSLGARRYWDARPKALARGVLGCGVTERAARAALPLFRATVHRQRRMEELLALPDVASQREFYDTRWNTRAWQRMFDLMFNRATMNRTYDPVFFAQLGQVAFAEHFRKVVEYTLTELPVRDNYFLHYLIRGSYPAAEPEGLPPYLVGKHRPDALRLVDGSFADQLRTLPDSSVAGFALSNICEWLDAATIDDLFTEIVRTAKPGARLVFRNFLGWNEVPAQWQDAVREDRAYGETLMRTDRSLVQRRFAVCTVKTDSAPIVKETESR</sequence>
<proteinExistence type="predicted"/>
<dbReference type="Pfam" id="PF11899">
    <property type="entry name" value="DUF3419"/>
    <property type="match status" value="1"/>
</dbReference>
<accession>A0A3M2KVE9</accession>
<dbReference type="InterPro" id="IPR021829">
    <property type="entry name" value="DUF3419"/>
</dbReference>
<dbReference type="OrthoDB" id="5172821at2"/>
<dbReference type="SUPFAM" id="SSF53335">
    <property type="entry name" value="S-adenosyl-L-methionine-dependent methyltransferases"/>
    <property type="match status" value="1"/>
</dbReference>
<keyword evidence="2" id="KW-1185">Reference proteome</keyword>
<dbReference type="InterPro" id="IPR029063">
    <property type="entry name" value="SAM-dependent_MTases_sf"/>
</dbReference>
<name>A0A3M2KVE9_9NOCA</name>
<dbReference type="RefSeq" id="WP_122190672.1">
    <property type="nucleotide sequence ID" value="NZ_RFFH01000014.1"/>
</dbReference>
<evidence type="ECO:0000313" key="1">
    <source>
        <dbReference type="EMBL" id="RMI29439.1"/>
    </source>
</evidence>
<dbReference type="PANTHER" id="PTHR47473">
    <property type="entry name" value="BTA1P"/>
    <property type="match status" value="1"/>
</dbReference>
<organism evidence="1 2">
    <name type="scientific">Nocardia stercoris</name>
    <dbReference type="NCBI Taxonomy" id="2483361"/>
    <lineage>
        <taxon>Bacteria</taxon>
        <taxon>Bacillati</taxon>
        <taxon>Actinomycetota</taxon>
        <taxon>Actinomycetes</taxon>
        <taxon>Mycobacteriales</taxon>
        <taxon>Nocardiaceae</taxon>
        <taxon>Nocardia</taxon>
    </lineage>
</organism>
<protein>
    <submittedName>
        <fullName evidence="1">DUF3419 family protein</fullName>
    </submittedName>
</protein>
<dbReference type="Proteomes" id="UP000279275">
    <property type="component" value="Unassembled WGS sequence"/>
</dbReference>
<reference evidence="1 2" key="1">
    <citation type="submission" date="2018-10" db="EMBL/GenBank/DDBJ databases">
        <title>Isolation from cow dung.</title>
        <authorList>
            <person name="Ling L."/>
        </authorList>
    </citation>
    <scope>NUCLEOTIDE SEQUENCE [LARGE SCALE GENOMIC DNA]</scope>
    <source>
        <strain evidence="1 2">NEAU-LL90</strain>
    </source>
</reference>
<comment type="caution">
    <text evidence="1">The sequence shown here is derived from an EMBL/GenBank/DDBJ whole genome shotgun (WGS) entry which is preliminary data.</text>
</comment>
<dbReference type="AlphaFoldDB" id="A0A3M2KVE9"/>
<gene>
    <name evidence="1" type="ORF">EBN03_25485</name>
</gene>